<evidence type="ECO:0000256" key="6">
    <source>
        <dbReference type="PROSITE-ProRule" id="PRU00546"/>
    </source>
</evidence>
<dbReference type="FunFam" id="2.10.230.10:FF:000001">
    <property type="entry name" value="DnaJ subfamily A member 2"/>
    <property type="match status" value="1"/>
</dbReference>
<dbReference type="PRINTS" id="PR00625">
    <property type="entry name" value="JDOMAIN"/>
</dbReference>
<dbReference type="PANTHER" id="PTHR43888">
    <property type="entry name" value="DNAJ-LIKE-2, ISOFORM A-RELATED"/>
    <property type="match status" value="1"/>
</dbReference>
<feature type="zinc finger region" description="CR-type" evidence="6">
    <location>
        <begin position="146"/>
        <end position="231"/>
    </location>
</feature>
<dbReference type="EMBL" id="CP138897">
    <property type="protein sequence ID" value="WPK25916.1"/>
    <property type="molecule type" value="Genomic_DNA"/>
</dbReference>
<feature type="domain" description="J" evidence="8">
    <location>
        <begin position="4"/>
        <end position="71"/>
    </location>
</feature>
<dbReference type="InterPro" id="IPR001305">
    <property type="entry name" value="HSP_DnaJ_Cys-rich_dom"/>
</dbReference>
<name>A0AAX4HBP6_9ASCO</name>
<dbReference type="Gene3D" id="1.10.287.110">
    <property type="entry name" value="DnaJ domain"/>
    <property type="match status" value="1"/>
</dbReference>
<dbReference type="GO" id="GO:0051082">
    <property type="term" value="F:unfolded protein binding"/>
    <property type="evidence" value="ECO:0007669"/>
    <property type="project" value="InterPro"/>
</dbReference>
<evidence type="ECO:0000313" key="11">
    <source>
        <dbReference type="Proteomes" id="UP001338582"/>
    </source>
</evidence>
<keyword evidence="3 6" id="KW-0863">Zinc-finger</keyword>
<dbReference type="PROSITE" id="PS00636">
    <property type="entry name" value="DNAJ_1"/>
    <property type="match status" value="1"/>
</dbReference>
<sequence length="446" mass="49530">MLLDLYEILEIHLSASDGEIKKAYRKLALRYHPDKVEEHEREEAELKFKEISHAYEVLSDEAKRLDYDLYGSTDGMPGSSGAGGYSSNPFDHAYSSQDFHPDDFYNFFSNMNTGGPTPGGRGPQPLQRTEDARIDVDITLEDLYKGKTYKITSSRNIICTTCSGTGARKKAMHKECAACSGQGYTVKIKRVGPGLASKFHVTCETCDGAGKIIRPKDKCKACAGSKVVEETKILEFEVAPGSQDGESIVLNGESDQYPGKLTGDVILTVHCKPHDVFTRKGDDLYIKHRITLVEALSGFSKVIAANLDGRAIHVTTTKGQVIRPGDFLRIPKEGMPVKQASLWFSLAQKKGDLYIAIDIEFPQDNWYLEKNDLVKLLNLLPTDLADKVQANKQQVPVETLNGANIEYVTDYKIVQKSGLPHYEADEPQPEQPDYSSQEYSTECAQQ</sequence>
<dbReference type="HAMAP" id="MF_01152">
    <property type="entry name" value="DnaJ"/>
    <property type="match status" value="1"/>
</dbReference>
<feature type="compositionally biased region" description="Polar residues" evidence="7">
    <location>
        <begin position="433"/>
        <end position="446"/>
    </location>
</feature>
<evidence type="ECO:0000256" key="4">
    <source>
        <dbReference type="ARBA" id="ARBA00022833"/>
    </source>
</evidence>
<dbReference type="InterPro" id="IPR018253">
    <property type="entry name" value="DnaJ_domain_CS"/>
</dbReference>
<dbReference type="Pfam" id="PF00226">
    <property type="entry name" value="DnaJ"/>
    <property type="match status" value="1"/>
</dbReference>
<evidence type="ECO:0000259" key="8">
    <source>
        <dbReference type="PROSITE" id="PS50076"/>
    </source>
</evidence>
<dbReference type="GeneID" id="88174316"/>
<dbReference type="PROSITE" id="PS51188">
    <property type="entry name" value="ZF_CR"/>
    <property type="match status" value="1"/>
</dbReference>
<dbReference type="PROSITE" id="PS50076">
    <property type="entry name" value="DNAJ_2"/>
    <property type="match status" value="1"/>
</dbReference>
<dbReference type="SUPFAM" id="SSF46565">
    <property type="entry name" value="Chaperone J-domain"/>
    <property type="match status" value="1"/>
</dbReference>
<dbReference type="GO" id="GO:0006457">
    <property type="term" value="P:protein folding"/>
    <property type="evidence" value="ECO:0007669"/>
    <property type="project" value="InterPro"/>
</dbReference>
<evidence type="ECO:0008006" key="12">
    <source>
        <dbReference type="Google" id="ProtNLM"/>
    </source>
</evidence>
<dbReference type="InterPro" id="IPR008971">
    <property type="entry name" value="HSP40/DnaJ_pept-bd"/>
</dbReference>
<keyword evidence="2" id="KW-0677">Repeat</keyword>
<protein>
    <recommendedName>
        <fullName evidence="12">DnaJ-domain-containing protein</fullName>
    </recommendedName>
</protein>
<dbReference type="GO" id="GO:0008270">
    <property type="term" value="F:zinc ion binding"/>
    <property type="evidence" value="ECO:0007669"/>
    <property type="project" value="UniProtKB-KW"/>
</dbReference>
<dbReference type="SMART" id="SM00271">
    <property type="entry name" value="DnaJ"/>
    <property type="match status" value="1"/>
</dbReference>
<evidence type="ECO:0000256" key="7">
    <source>
        <dbReference type="SAM" id="MobiDB-lite"/>
    </source>
</evidence>
<dbReference type="Proteomes" id="UP001338582">
    <property type="component" value="Chromosome 4"/>
</dbReference>
<evidence type="ECO:0000256" key="1">
    <source>
        <dbReference type="ARBA" id="ARBA00022723"/>
    </source>
</evidence>
<feature type="region of interest" description="Disordered" evidence="7">
    <location>
        <begin position="421"/>
        <end position="446"/>
    </location>
</feature>
<reference evidence="10 11" key="1">
    <citation type="submission" date="2023-10" db="EMBL/GenBank/DDBJ databases">
        <title>Draft Genome Sequence of Candida saopaulonensis from a very Premature Infant with Sepsis.</title>
        <authorList>
            <person name="Ning Y."/>
            <person name="Dai R."/>
            <person name="Xiao M."/>
            <person name="Xu Y."/>
            <person name="Yan Q."/>
            <person name="Zhang L."/>
        </authorList>
    </citation>
    <scope>NUCLEOTIDE SEQUENCE [LARGE SCALE GENOMIC DNA]</scope>
    <source>
        <strain evidence="10 11">19XY460</strain>
    </source>
</reference>
<dbReference type="GO" id="GO:0030544">
    <property type="term" value="F:Hsp70 protein binding"/>
    <property type="evidence" value="ECO:0007669"/>
    <property type="project" value="InterPro"/>
</dbReference>
<dbReference type="RefSeq" id="XP_062878298.1">
    <property type="nucleotide sequence ID" value="XM_063022228.1"/>
</dbReference>
<proteinExistence type="inferred from homology"/>
<evidence type="ECO:0000256" key="5">
    <source>
        <dbReference type="ARBA" id="ARBA00023186"/>
    </source>
</evidence>
<dbReference type="SUPFAM" id="SSF57938">
    <property type="entry name" value="DnaJ/Hsp40 cysteine-rich domain"/>
    <property type="match status" value="1"/>
</dbReference>
<dbReference type="InterPro" id="IPR036869">
    <property type="entry name" value="J_dom_sf"/>
</dbReference>
<dbReference type="InterPro" id="IPR044713">
    <property type="entry name" value="DNJA1/2-like"/>
</dbReference>
<dbReference type="InterPro" id="IPR002939">
    <property type="entry name" value="DnaJ_C"/>
</dbReference>
<dbReference type="Gene3D" id="2.10.230.10">
    <property type="entry name" value="Heat shock protein DnaJ, cysteine-rich domain"/>
    <property type="match status" value="1"/>
</dbReference>
<keyword evidence="1 6" id="KW-0479">Metal-binding</keyword>
<dbReference type="Pfam" id="PF00684">
    <property type="entry name" value="DnaJ_CXXCXGXG"/>
    <property type="match status" value="1"/>
</dbReference>
<dbReference type="AlphaFoldDB" id="A0AAX4HBP6"/>
<dbReference type="Pfam" id="PF01556">
    <property type="entry name" value="DnaJ_C"/>
    <property type="match status" value="1"/>
</dbReference>
<evidence type="ECO:0000313" key="10">
    <source>
        <dbReference type="EMBL" id="WPK25916.1"/>
    </source>
</evidence>
<keyword evidence="11" id="KW-1185">Reference proteome</keyword>
<dbReference type="InterPro" id="IPR012724">
    <property type="entry name" value="DnaJ"/>
</dbReference>
<keyword evidence="5" id="KW-0143">Chaperone</keyword>
<dbReference type="CDD" id="cd10719">
    <property type="entry name" value="DnaJ_zf"/>
    <property type="match status" value="1"/>
</dbReference>
<dbReference type="SUPFAM" id="SSF49493">
    <property type="entry name" value="HSP40/DnaJ peptide-binding domain"/>
    <property type="match status" value="2"/>
</dbReference>
<dbReference type="InterPro" id="IPR036410">
    <property type="entry name" value="HSP_DnaJ_Cys-rich_dom_sf"/>
</dbReference>
<evidence type="ECO:0000259" key="9">
    <source>
        <dbReference type="PROSITE" id="PS51188"/>
    </source>
</evidence>
<organism evidence="10 11">
    <name type="scientific">Australozyma saopauloensis</name>
    <dbReference type="NCBI Taxonomy" id="291208"/>
    <lineage>
        <taxon>Eukaryota</taxon>
        <taxon>Fungi</taxon>
        <taxon>Dikarya</taxon>
        <taxon>Ascomycota</taxon>
        <taxon>Saccharomycotina</taxon>
        <taxon>Pichiomycetes</taxon>
        <taxon>Metschnikowiaceae</taxon>
        <taxon>Australozyma</taxon>
    </lineage>
</organism>
<evidence type="ECO:0000256" key="3">
    <source>
        <dbReference type="ARBA" id="ARBA00022771"/>
    </source>
</evidence>
<keyword evidence="4 6" id="KW-0862">Zinc</keyword>
<dbReference type="FunFam" id="2.60.260.20:FF:000003">
    <property type="entry name" value="DnaJ subfamily A member 2"/>
    <property type="match status" value="1"/>
</dbReference>
<dbReference type="CDD" id="cd10747">
    <property type="entry name" value="DnaJ_C"/>
    <property type="match status" value="1"/>
</dbReference>
<dbReference type="CDD" id="cd06257">
    <property type="entry name" value="DnaJ"/>
    <property type="match status" value="1"/>
</dbReference>
<accession>A0AAX4HBP6</accession>
<dbReference type="GO" id="GO:0009408">
    <property type="term" value="P:response to heat"/>
    <property type="evidence" value="ECO:0007669"/>
    <property type="project" value="InterPro"/>
</dbReference>
<dbReference type="GO" id="GO:0005524">
    <property type="term" value="F:ATP binding"/>
    <property type="evidence" value="ECO:0007669"/>
    <property type="project" value="InterPro"/>
</dbReference>
<dbReference type="KEGG" id="asau:88174316"/>
<gene>
    <name evidence="10" type="ORF">PUMCH_003252</name>
</gene>
<dbReference type="Gene3D" id="2.60.260.20">
    <property type="entry name" value="Urease metallochaperone UreE, N-terminal domain"/>
    <property type="match status" value="2"/>
</dbReference>
<evidence type="ECO:0000256" key="2">
    <source>
        <dbReference type="ARBA" id="ARBA00022737"/>
    </source>
</evidence>
<dbReference type="InterPro" id="IPR001623">
    <property type="entry name" value="DnaJ_domain"/>
</dbReference>
<feature type="domain" description="CR-type" evidence="9">
    <location>
        <begin position="146"/>
        <end position="231"/>
    </location>
</feature>